<dbReference type="AlphaFoldDB" id="A0A2P8VEY3"/>
<feature type="signal peptide" evidence="1">
    <location>
        <begin position="1"/>
        <end position="18"/>
    </location>
</feature>
<proteinExistence type="predicted"/>
<dbReference type="EMBL" id="PYEP01000010">
    <property type="protein sequence ID" value="PSN06093.1"/>
    <property type="molecule type" value="Genomic_DNA"/>
</dbReference>
<name>A0A2P8VEY3_9ENTR</name>
<feature type="chain" id="PRO_5015194545" description="DUF1318 domain-containing protein" evidence="1">
    <location>
        <begin position="19"/>
        <end position="105"/>
    </location>
</feature>
<gene>
    <name evidence="2" type="ORF">C7G83_19005</name>
</gene>
<dbReference type="Proteomes" id="UP000240212">
    <property type="component" value="Unassembled WGS sequence"/>
</dbReference>
<keyword evidence="3" id="KW-1185">Reference proteome</keyword>
<sequence length="105" mass="11839">MKHITALLTLCLCTPAWADTPSLARRCLDYGKAQMAQNRDVLARLNASRIDEQDVEINRYDGYVGRQPVATELRAALRDRQGVSGKMLCLLNDDTPLYVYIEPRA</sequence>
<evidence type="ECO:0000256" key="1">
    <source>
        <dbReference type="SAM" id="SignalP"/>
    </source>
</evidence>
<comment type="caution">
    <text evidence="2">The sequence shown here is derived from an EMBL/GenBank/DDBJ whole genome shotgun (WGS) entry which is preliminary data.</text>
</comment>
<protein>
    <recommendedName>
        <fullName evidence="4">DUF1318 domain-containing protein</fullName>
    </recommendedName>
</protein>
<evidence type="ECO:0000313" key="2">
    <source>
        <dbReference type="EMBL" id="PSN06093.1"/>
    </source>
</evidence>
<dbReference type="STRING" id="1388748.GCA_000463155_00235"/>
<evidence type="ECO:0000313" key="3">
    <source>
        <dbReference type="Proteomes" id="UP000240212"/>
    </source>
</evidence>
<accession>A0A2P8VEY3</accession>
<dbReference type="RefSeq" id="WP_106878310.1">
    <property type="nucleotide sequence ID" value="NZ_PYEP01000010.1"/>
</dbReference>
<dbReference type="OrthoDB" id="6566253at2"/>
<reference evidence="2 3" key="1">
    <citation type="submission" date="2018-03" db="EMBL/GenBank/DDBJ databases">
        <title>Draft genome sequence of the first documented clinical Siccibacter turicensis isolate in Austria.</title>
        <authorList>
            <person name="Lepuschitz S."/>
            <person name="Pekard-Amenitsch S."/>
            <person name="Haunold R."/>
            <person name="Schill S."/>
            <person name="Mach R."/>
            <person name="Allerberger F."/>
            <person name="Ruppitsch W."/>
            <person name="Forsythe S.J."/>
        </authorList>
    </citation>
    <scope>NUCLEOTIDE SEQUENCE [LARGE SCALE GENOMIC DNA]</scope>
    <source>
        <strain evidence="2 3">6100069499-17</strain>
    </source>
</reference>
<organism evidence="2 3">
    <name type="scientific">Siccibacter turicensis</name>
    <dbReference type="NCBI Taxonomy" id="357233"/>
    <lineage>
        <taxon>Bacteria</taxon>
        <taxon>Pseudomonadati</taxon>
        <taxon>Pseudomonadota</taxon>
        <taxon>Gammaproteobacteria</taxon>
        <taxon>Enterobacterales</taxon>
        <taxon>Enterobacteriaceae</taxon>
        <taxon>Siccibacter</taxon>
    </lineage>
</organism>
<keyword evidence="1" id="KW-0732">Signal</keyword>
<evidence type="ECO:0008006" key="4">
    <source>
        <dbReference type="Google" id="ProtNLM"/>
    </source>
</evidence>